<evidence type="ECO:0000313" key="1">
    <source>
        <dbReference type="EMBL" id="CAF2106069.1"/>
    </source>
</evidence>
<reference evidence="1" key="1">
    <citation type="submission" date="2021-01" db="EMBL/GenBank/DDBJ databases">
        <authorList>
            <consortium name="Genoscope - CEA"/>
            <person name="William W."/>
        </authorList>
    </citation>
    <scope>NUCLEOTIDE SEQUENCE</scope>
</reference>
<gene>
    <name evidence="1" type="ORF">DARMORV10_C08P04850.1</name>
</gene>
<dbReference type="Proteomes" id="UP001295469">
    <property type="component" value="Chromosome C08"/>
</dbReference>
<organism evidence="1">
    <name type="scientific">Brassica napus</name>
    <name type="common">Rape</name>
    <dbReference type="NCBI Taxonomy" id="3708"/>
    <lineage>
        <taxon>Eukaryota</taxon>
        <taxon>Viridiplantae</taxon>
        <taxon>Streptophyta</taxon>
        <taxon>Embryophyta</taxon>
        <taxon>Tracheophyta</taxon>
        <taxon>Spermatophyta</taxon>
        <taxon>Magnoliopsida</taxon>
        <taxon>eudicotyledons</taxon>
        <taxon>Gunneridae</taxon>
        <taxon>Pentapetalae</taxon>
        <taxon>rosids</taxon>
        <taxon>malvids</taxon>
        <taxon>Brassicales</taxon>
        <taxon>Brassicaceae</taxon>
        <taxon>Brassiceae</taxon>
        <taxon>Brassica</taxon>
    </lineage>
</organism>
<sequence>MGVDMLLLDSQVCYVPLLEFITALTVVKKDEDVKVIVAVMTIGCLRHQKLYSMKAKS</sequence>
<dbReference type="AlphaFoldDB" id="A0A816U8H8"/>
<proteinExistence type="predicted"/>
<name>A0A816U8H8_BRANA</name>
<accession>A0A816U8H8</accession>
<protein>
    <submittedName>
        <fullName evidence="1">(rape) hypothetical protein</fullName>
    </submittedName>
</protein>
<dbReference type="EMBL" id="HG994372">
    <property type="protein sequence ID" value="CAF2106069.1"/>
    <property type="molecule type" value="Genomic_DNA"/>
</dbReference>